<feature type="region of interest" description="Disordered" evidence="1">
    <location>
        <begin position="428"/>
        <end position="451"/>
    </location>
</feature>
<evidence type="ECO:0000256" key="1">
    <source>
        <dbReference type="SAM" id="MobiDB-lite"/>
    </source>
</evidence>
<keyword evidence="3" id="KW-1185">Reference proteome</keyword>
<evidence type="ECO:0000313" key="2">
    <source>
        <dbReference type="EMBL" id="KAK7750547.1"/>
    </source>
</evidence>
<sequence length="496" mass="53812">MPRIIIMRRALKKLRGLALANTPINLSNDVYYALVEGDISKPDQPVNQVALNLSNRLAILLKTCTFNGDVYRRLLGGKPFWIFLIGAWNPLHPVTPEEVQHLVALVLEARRRFTATHQGGGTDDLTKAADDLIRLVDEVQSQGPHQQLASLRGTPTAAAITAAAAAAAAQQVPSVWPPEYLTGTDIALMAIKGVREKVFGLTNTGQSQGQSLGPPAAELPTRVDDPLALRAYLARVALTTPAPKPADGNDNGNGNGPVALYVAPVSFLDRQERVAWYKTTGHKSRLCATVGEFLEYALEVLTIPRRNSGNKGKEHAACLLAPWFFEPAAAAELANEHDVAIPTTWAREMPHAGMVLVVTRLAKRVRGTECKYRVVLFTPGLPRYEAAAEPTEERRKKKDAWVEGMLDAVDGVFDVKEGHIGGYTLRRYGGGSGDGEGKGKGKGKETEAEQAIPDSVGLASQFIWELAHDPERAVPEGMGLVERGFATIERWVKHGK</sequence>
<feature type="compositionally biased region" description="Basic and acidic residues" evidence="1">
    <location>
        <begin position="435"/>
        <end position="447"/>
    </location>
</feature>
<gene>
    <name evidence="2" type="ORF">SLS62_007523</name>
</gene>
<protein>
    <submittedName>
        <fullName evidence="2">Uncharacterized protein</fullName>
    </submittedName>
</protein>
<proteinExistence type="predicted"/>
<reference evidence="2 3" key="1">
    <citation type="submission" date="2024-02" db="EMBL/GenBank/DDBJ databases">
        <title>De novo assembly and annotation of 12 fungi associated with fruit tree decline syndrome in Ontario, Canada.</title>
        <authorList>
            <person name="Sulman M."/>
            <person name="Ellouze W."/>
            <person name="Ilyukhin E."/>
        </authorList>
    </citation>
    <scope>NUCLEOTIDE SEQUENCE [LARGE SCALE GENOMIC DNA]</scope>
    <source>
        <strain evidence="2 3">M11/M66-122</strain>
    </source>
</reference>
<dbReference type="Proteomes" id="UP001320420">
    <property type="component" value="Unassembled WGS sequence"/>
</dbReference>
<organism evidence="2 3">
    <name type="scientific">Diatrype stigma</name>
    <dbReference type="NCBI Taxonomy" id="117547"/>
    <lineage>
        <taxon>Eukaryota</taxon>
        <taxon>Fungi</taxon>
        <taxon>Dikarya</taxon>
        <taxon>Ascomycota</taxon>
        <taxon>Pezizomycotina</taxon>
        <taxon>Sordariomycetes</taxon>
        <taxon>Xylariomycetidae</taxon>
        <taxon>Xylariales</taxon>
        <taxon>Diatrypaceae</taxon>
        <taxon>Diatrype</taxon>
    </lineage>
</organism>
<dbReference type="EMBL" id="JAKJXP020000062">
    <property type="protein sequence ID" value="KAK7750547.1"/>
    <property type="molecule type" value="Genomic_DNA"/>
</dbReference>
<accession>A0AAN9UNR4</accession>
<dbReference type="AlphaFoldDB" id="A0AAN9UNR4"/>
<comment type="caution">
    <text evidence="2">The sequence shown here is derived from an EMBL/GenBank/DDBJ whole genome shotgun (WGS) entry which is preliminary data.</text>
</comment>
<evidence type="ECO:0000313" key="3">
    <source>
        <dbReference type="Proteomes" id="UP001320420"/>
    </source>
</evidence>
<name>A0AAN9UNR4_9PEZI</name>